<dbReference type="PANTHER" id="PTHR34466:SF3">
    <property type="entry name" value="OS11G0129800 PROTEIN"/>
    <property type="match status" value="1"/>
</dbReference>
<evidence type="ECO:0000256" key="2">
    <source>
        <dbReference type="SAM" id="MobiDB-lite"/>
    </source>
</evidence>
<keyword evidence="1" id="KW-0175">Coiled coil</keyword>
<organism evidence="3 4">
    <name type="scientific">Penstemon smallii</name>
    <dbReference type="NCBI Taxonomy" id="265156"/>
    <lineage>
        <taxon>Eukaryota</taxon>
        <taxon>Viridiplantae</taxon>
        <taxon>Streptophyta</taxon>
        <taxon>Embryophyta</taxon>
        <taxon>Tracheophyta</taxon>
        <taxon>Spermatophyta</taxon>
        <taxon>Magnoliopsida</taxon>
        <taxon>eudicotyledons</taxon>
        <taxon>Gunneridae</taxon>
        <taxon>Pentapetalae</taxon>
        <taxon>asterids</taxon>
        <taxon>lamiids</taxon>
        <taxon>Lamiales</taxon>
        <taxon>Plantaginaceae</taxon>
        <taxon>Cheloneae</taxon>
        <taxon>Penstemon</taxon>
    </lineage>
</organism>
<feature type="compositionally biased region" description="Low complexity" evidence="2">
    <location>
        <begin position="82"/>
        <end position="93"/>
    </location>
</feature>
<proteinExistence type="predicted"/>
<dbReference type="AlphaFoldDB" id="A0ABD3T055"/>
<dbReference type="Proteomes" id="UP001634393">
    <property type="component" value="Unassembled WGS sequence"/>
</dbReference>
<protein>
    <submittedName>
        <fullName evidence="3">Uncharacterized protein</fullName>
    </submittedName>
</protein>
<gene>
    <name evidence="3" type="ORF">ACJIZ3_018645</name>
</gene>
<comment type="caution">
    <text evidence="3">The sequence shown here is derived from an EMBL/GenBank/DDBJ whole genome shotgun (WGS) entry which is preliminary data.</text>
</comment>
<accession>A0ABD3T055</accession>
<evidence type="ECO:0000313" key="4">
    <source>
        <dbReference type="Proteomes" id="UP001634393"/>
    </source>
</evidence>
<feature type="coiled-coil region" evidence="1">
    <location>
        <begin position="256"/>
        <end position="283"/>
    </location>
</feature>
<name>A0ABD3T055_9LAMI</name>
<feature type="region of interest" description="Disordered" evidence="2">
    <location>
        <begin position="1"/>
        <end position="113"/>
    </location>
</feature>
<reference evidence="3 4" key="1">
    <citation type="submission" date="2024-12" db="EMBL/GenBank/DDBJ databases">
        <title>The unique morphological basis and parallel evolutionary history of personate flowers in Penstemon.</title>
        <authorList>
            <person name="Depatie T.H."/>
            <person name="Wessinger C.A."/>
        </authorList>
    </citation>
    <scope>NUCLEOTIDE SEQUENCE [LARGE SCALE GENOMIC DNA]</scope>
    <source>
        <strain evidence="3">WTNN_2</strain>
        <tissue evidence="3">Leaf</tissue>
    </source>
</reference>
<evidence type="ECO:0000256" key="1">
    <source>
        <dbReference type="SAM" id="Coils"/>
    </source>
</evidence>
<sequence length="488" mass="53893">MATSAFKSTSRRGASAAEPKAPPPSRRRSHSVSAASRTTHLPVDEFSNSRDNPLFWAVPSSSCSPPEKEENGKPSNKKQLNSSRKSSISSCNSTVSEERGRSVTRNGGAKNGIGRSLSRVRVYESEKGRDVVVSKGGGSRNDVKQVCNGVHKPNSVRNGVSTRGHSKNARVVSTVCNQETDWSEDDYACSLQISNLDNELSVGSLSEAEEKTIKAVSEDLNIYRRNNVNIVTSTNVVDIPPDLVNPGAVELISDIRRGYATKLEESEERARKLRTNLAIEEHRGQELDRILKEILPDPKTSSAQRPRRGRRTSNERKRMSRRLTEEAMSYFDECVSLSTFDSSDFSAPEDPLFTSSGANLHASASSSVKGNFHQKQFCDDSGTTMNISSISESGSSQLPYDFSFDNKKLLQRDDVEPYEDIRSYIKLFERGTMKDSGDSRSYYYDAGEYSMHGHAAESVLFDRVLYNNRIKSGGLLLCGGSISFMPFA</sequence>
<feature type="compositionally biased region" description="Basic and acidic residues" evidence="2">
    <location>
        <begin position="312"/>
        <end position="322"/>
    </location>
</feature>
<dbReference type="PANTHER" id="PTHR34466">
    <property type="entry name" value="OS11G0129800 PROTEIN"/>
    <property type="match status" value="1"/>
</dbReference>
<dbReference type="EMBL" id="JBJXBP010000005">
    <property type="protein sequence ID" value="KAL3829843.1"/>
    <property type="molecule type" value="Genomic_DNA"/>
</dbReference>
<feature type="compositionally biased region" description="Polar residues" evidence="2">
    <location>
        <begin position="1"/>
        <end position="12"/>
    </location>
</feature>
<feature type="region of interest" description="Disordered" evidence="2">
    <location>
        <begin position="292"/>
        <end position="322"/>
    </location>
</feature>
<keyword evidence="4" id="KW-1185">Reference proteome</keyword>
<evidence type="ECO:0000313" key="3">
    <source>
        <dbReference type="EMBL" id="KAL3829843.1"/>
    </source>
</evidence>